<evidence type="ECO:0000256" key="1">
    <source>
        <dbReference type="SAM" id="MobiDB-lite"/>
    </source>
</evidence>
<dbReference type="Proteomes" id="UP000824107">
    <property type="component" value="Unassembled WGS sequence"/>
</dbReference>
<dbReference type="EMBL" id="DVNC01000002">
    <property type="protein sequence ID" value="HIU52493.1"/>
    <property type="molecule type" value="Genomic_DNA"/>
</dbReference>
<reference evidence="2" key="1">
    <citation type="submission" date="2020-10" db="EMBL/GenBank/DDBJ databases">
        <authorList>
            <person name="Gilroy R."/>
        </authorList>
    </citation>
    <scope>NUCLEOTIDE SEQUENCE</scope>
    <source>
        <strain evidence="2">ChiW3-316</strain>
    </source>
</reference>
<evidence type="ECO:0000313" key="2">
    <source>
        <dbReference type="EMBL" id="HIU52493.1"/>
    </source>
</evidence>
<gene>
    <name evidence="2" type="ORF">IAD20_00245</name>
</gene>
<evidence type="ECO:0000313" key="3">
    <source>
        <dbReference type="Proteomes" id="UP000824107"/>
    </source>
</evidence>
<feature type="region of interest" description="Disordered" evidence="1">
    <location>
        <begin position="34"/>
        <end position="55"/>
    </location>
</feature>
<evidence type="ECO:0008006" key="4">
    <source>
        <dbReference type="Google" id="ProtNLM"/>
    </source>
</evidence>
<organism evidence="2 3">
    <name type="scientific">Candidatus Scatocola faecipullorum</name>
    <dbReference type="NCBI Taxonomy" id="2840917"/>
    <lineage>
        <taxon>Bacteria</taxon>
        <taxon>Pseudomonadati</taxon>
        <taxon>Pseudomonadota</taxon>
        <taxon>Alphaproteobacteria</taxon>
        <taxon>Rhodospirillales</taxon>
        <taxon>Rhodospirillaceae</taxon>
        <taxon>Rhodospirillaceae incertae sedis</taxon>
        <taxon>Candidatus Scatocola</taxon>
    </lineage>
</organism>
<dbReference type="AlphaFoldDB" id="A0A9D1SAJ3"/>
<sequence>MWEWSKPKQNNCFASAAEKDSSLLSAYDDLLAEGTQPSAHPFRSAAEQRPREEAPGIQEMYGLVERRLHEYKLDGFEIVERPYSPQSWTDMNRLYEEFQRTRVIFLKRLAYAEQENCRAVGLDDEDIALLKKGLTPENVNTHLQIPFDFGGTAELSNLCLLRTHPVHENIHKILDLQFNNNFLKLQKRLLIPWYGGKIYHDRRR</sequence>
<reference evidence="2" key="2">
    <citation type="journal article" date="2021" name="PeerJ">
        <title>Extensive microbial diversity within the chicken gut microbiome revealed by metagenomics and culture.</title>
        <authorList>
            <person name="Gilroy R."/>
            <person name="Ravi A."/>
            <person name="Getino M."/>
            <person name="Pursley I."/>
            <person name="Horton D.L."/>
            <person name="Alikhan N.F."/>
            <person name="Baker D."/>
            <person name="Gharbi K."/>
            <person name="Hall N."/>
            <person name="Watson M."/>
            <person name="Adriaenssens E.M."/>
            <person name="Foster-Nyarko E."/>
            <person name="Jarju S."/>
            <person name="Secka A."/>
            <person name="Antonio M."/>
            <person name="Oren A."/>
            <person name="Chaudhuri R.R."/>
            <person name="La Ragione R."/>
            <person name="Hildebrand F."/>
            <person name="Pallen M.J."/>
        </authorList>
    </citation>
    <scope>NUCLEOTIDE SEQUENCE</scope>
    <source>
        <strain evidence="2">ChiW3-316</strain>
    </source>
</reference>
<name>A0A9D1SAJ3_9PROT</name>
<accession>A0A9D1SAJ3</accession>
<protein>
    <recommendedName>
        <fullName evidence="4">HNH endonuclease</fullName>
    </recommendedName>
</protein>
<proteinExistence type="predicted"/>
<comment type="caution">
    <text evidence="2">The sequence shown here is derived from an EMBL/GenBank/DDBJ whole genome shotgun (WGS) entry which is preliminary data.</text>
</comment>